<dbReference type="Pfam" id="PF01048">
    <property type="entry name" value="PNP_UDP_1"/>
    <property type="match status" value="1"/>
</dbReference>
<dbReference type="InterPro" id="IPR035994">
    <property type="entry name" value="Nucleoside_phosphorylase_sf"/>
</dbReference>
<dbReference type="InterPro" id="IPR000845">
    <property type="entry name" value="Nucleoside_phosphorylase_d"/>
</dbReference>
<evidence type="ECO:0000259" key="1">
    <source>
        <dbReference type="Pfam" id="PF01048"/>
    </source>
</evidence>
<evidence type="ECO:0000313" key="2">
    <source>
        <dbReference type="EMBL" id="QLL10308.1"/>
    </source>
</evidence>
<dbReference type="PANTHER" id="PTHR46832">
    <property type="entry name" value="5'-METHYLTHIOADENOSINE/S-ADENOSYLHOMOCYSTEINE NUCLEOSIDASE"/>
    <property type="match status" value="1"/>
</dbReference>
<dbReference type="GO" id="GO:0008782">
    <property type="term" value="F:adenosylhomocysteine nucleosidase activity"/>
    <property type="evidence" value="ECO:0007669"/>
    <property type="project" value="TreeGrafter"/>
</dbReference>
<accession>A0A7D6E2T7</accession>
<proteinExistence type="predicted"/>
<dbReference type="GO" id="GO:0008930">
    <property type="term" value="F:methylthioadenosine nucleosidase activity"/>
    <property type="evidence" value="ECO:0007669"/>
    <property type="project" value="TreeGrafter"/>
</dbReference>
<dbReference type="EMBL" id="CP059165">
    <property type="protein sequence ID" value="QLL10308.1"/>
    <property type="molecule type" value="Genomic_DNA"/>
</dbReference>
<dbReference type="GO" id="GO:0005829">
    <property type="term" value="C:cytosol"/>
    <property type="evidence" value="ECO:0007669"/>
    <property type="project" value="TreeGrafter"/>
</dbReference>
<evidence type="ECO:0000313" key="3">
    <source>
        <dbReference type="Proteomes" id="UP000510682"/>
    </source>
</evidence>
<dbReference type="GO" id="GO:0019284">
    <property type="term" value="P:L-methionine salvage from S-adenosylmethionine"/>
    <property type="evidence" value="ECO:0007669"/>
    <property type="project" value="TreeGrafter"/>
</dbReference>
<dbReference type="SUPFAM" id="SSF53167">
    <property type="entry name" value="Purine and uridine phosphorylases"/>
    <property type="match status" value="1"/>
</dbReference>
<gene>
    <name evidence="2" type="ORF">H0P51_17630</name>
</gene>
<dbReference type="AlphaFoldDB" id="A0A7D6E2T7"/>
<dbReference type="Proteomes" id="UP000510682">
    <property type="component" value="Chromosome"/>
</dbReference>
<dbReference type="Gene3D" id="3.40.50.1580">
    <property type="entry name" value="Nucleoside phosphorylase domain"/>
    <property type="match status" value="2"/>
</dbReference>
<reference evidence="3" key="1">
    <citation type="submission" date="2020-07" db="EMBL/GenBank/DDBJ databases">
        <title>Description of Mycobacterium gordonae subsp. intergordonae subsp.nov. and Mycobacterium gordonae subsp. gordonae subsp. nov.</title>
        <authorList>
            <person name="Yu X."/>
        </authorList>
    </citation>
    <scope>NUCLEOTIDE SEQUENCE [LARGE SCALE GENOMIC DNA]</scope>
    <source>
        <strain evidence="3">24</strain>
    </source>
</reference>
<dbReference type="PANTHER" id="PTHR46832:SF2">
    <property type="entry name" value="FUTALOSINE HYDROLASE"/>
    <property type="match status" value="1"/>
</dbReference>
<dbReference type="KEGG" id="mgor:H0P51_17630"/>
<protein>
    <recommendedName>
        <fullName evidence="1">Nucleoside phosphorylase domain-containing protein</fullName>
    </recommendedName>
</protein>
<keyword evidence="3" id="KW-1185">Reference proteome</keyword>
<name>A0A7D6E2T7_9MYCO</name>
<reference evidence="2 3" key="2">
    <citation type="submission" date="2020-07" db="EMBL/GenBank/DDBJ databases">
        <authorList>
            <person name="Yu X."/>
        </authorList>
    </citation>
    <scope>NUCLEOTIDE SEQUENCE [LARGE SCALE GENOMIC DNA]</scope>
    <source>
        <strain evidence="3">24</strain>
    </source>
</reference>
<dbReference type="GO" id="GO:0009116">
    <property type="term" value="P:nucleoside metabolic process"/>
    <property type="evidence" value="ECO:0007669"/>
    <property type="project" value="InterPro"/>
</dbReference>
<organism evidence="2 3">
    <name type="scientific">Mycobacterium vicinigordonae</name>
    <dbReference type="NCBI Taxonomy" id="1719132"/>
    <lineage>
        <taxon>Bacteria</taxon>
        <taxon>Bacillati</taxon>
        <taxon>Actinomycetota</taxon>
        <taxon>Actinomycetes</taxon>
        <taxon>Mycobacteriales</taxon>
        <taxon>Mycobacteriaceae</taxon>
        <taxon>Mycobacterium</taxon>
    </lineage>
</organism>
<sequence length="322" mass="33275">MVVALCLPGASPEGVAEVTASVCEQRTLVLTAFPAEADAVLAHTQLEANAVEVVDRQYFYRGSISGKQVIVAMTGIGLVNATRVTETALNHFTCASGTAVGAVVFSGVAGGAGRTSVGDVAVPARWTLDNGATFTAVDLSMLAVAHALEVNLSGVNNLGNPICLCRKVPTVKLIDLRRVPRLFVGGDGYSTDSNNGQAFPCVPNSGDVFGCQPCSAPGRSLFYTGNFFQAIGPFLAKGLLSNLNISTAQNPAYDAMDQETAAAQAVAAAHGVPFLGVRGMSDGPGDPLRLPGFPFQFFFYKQIAAENAARVVAAFLGAWAGA</sequence>
<feature type="domain" description="Nucleoside phosphorylase" evidence="1">
    <location>
        <begin position="28"/>
        <end position="132"/>
    </location>
</feature>
<reference evidence="3" key="3">
    <citation type="submission" date="2023-07" db="EMBL/GenBank/DDBJ databases">
        <title>Description of Mycobacterium gordonae subsp. intergordonae subsp.nov. and Mycobacterium gordonae subsp. gordonae subsp. nov.</title>
        <authorList>
            <person name="Huang H."/>
        </authorList>
    </citation>
    <scope>NUCLEOTIDE SEQUENCE [LARGE SCALE GENOMIC DNA]</scope>
    <source>
        <strain evidence="3">24</strain>
    </source>
</reference>